<dbReference type="EMBL" id="HBII01013374">
    <property type="protein sequence ID" value="CAE0346758.1"/>
    <property type="molecule type" value="Transcribed_RNA"/>
</dbReference>
<proteinExistence type="predicted"/>
<dbReference type="Gene3D" id="2.30.30.140">
    <property type="match status" value="1"/>
</dbReference>
<accession>A0A7S3J833</accession>
<reference evidence="1" key="1">
    <citation type="submission" date="2021-01" db="EMBL/GenBank/DDBJ databases">
        <authorList>
            <person name="Corre E."/>
            <person name="Pelletier E."/>
            <person name="Niang G."/>
            <person name="Scheremetjew M."/>
            <person name="Finn R."/>
            <person name="Kale V."/>
            <person name="Holt S."/>
            <person name="Cochrane G."/>
            <person name="Meng A."/>
            <person name="Brown T."/>
            <person name="Cohen L."/>
        </authorList>
    </citation>
    <scope>NUCLEOTIDE SEQUENCE</scope>
    <source>
        <strain evidence="1">FSP1.4</strain>
    </source>
</reference>
<dbReference type="AlphaFoldDB" id="A0A7S3J833"/>
<evidence type="ECO:0000313" key="1">
    <source>
        <dbReference type="EMBL" id="CAE0346758.1"/>
    </source>
</evidence>
<protein>
    <submittedName>
        <fullName evidence="1">Uncharacterized protein</fullName>
    </submittedName>
</protein>
<organism evidence="1">
    <name type="scientific">Euplotes harpa</name>
    <dbReference type="NCBI Taxonomy" id="151035"/>
    <lineage>
        <taxon>Eukaryota</taxon>
        <taxon>Sar</taxon>
        <taxon>Alveolata</taxon>
        <taxon>Ciliophora</taxon>
        <taxon>Intramacronucleata</taxon>
        <taxon>Spirotrichea</taxon>
        <taxon>Hypotrichia</taxon>
        <taxon>Euplotida</taxon>
        <taxon>Euplotidae</taxon>
        <taxon>Euplotes</taxon>
    </lineage>
</organism>
<sequence>MILMLNKKLKDKELYKKNMERLKECMEFEKNRLNIKLDPGSKVDVLDINSLKWYKGEVIKRTSITQKEKVHFCNETCKSSSLLYIEYKIDGNKTIGYFRADSMLLAPEGYFTQEDSVGRNFDARIFDEGFISGDDNSSSRIIRVLSRLNRILSLRSTGVSGI</sequence>
<gene>
    <name evidence="1" type="ORF">EHAR0213_LOCUS5668</name>
</gene>
<name>A0A7S3J833_9SPIT</name>